<dbReference type="InterPro" id="IPR003656">
    <property type="entry name" value="Znf_BED"/>
</dbReference>
<dbReference type="GO" id="GO:0008270">
    <property type="term" value="F:zinc ion binding"/>
    <property type="evidence" value="ECO:0007669"/>
    <property type="project" value="UniProtKB-KW"/>
</dbReference>
<dbReference type="Proteomes" id="UP001174136">
    <property type="component" value="Unassembled WGS sequence"/>
</dbReference>
<evidence type="ECO:0000256" key="3">
    <source>
        <dbReference type="ARBA" id="ARBA00022833"/>
    </source>
</evidence>
<dbReference type="SUPFAM" id="SSF57667">
    <property type="entry name" value="beta-beta-alpha zinc fingers"/>
    <property type="match status" value="1"/>
</dbReference>
<name>A0AA47ML71_MERPO</name>
<dbReference type="AlphaFoldDB" id="A0AA47ML71"/>
<keyword evidence="1" id="KW-0479">Metal-binding</keyword>
<sequence>MAEAEGDDRERRVIKNVPEAWKADIWAHFGFYKVNGKLDKTYAVCKTCHSKIKHVGNTTNFKNHVDSLAS</sequence>
<dbReference type="Pfam" id="PF02892">
    <property type="entry name" value="zf-BED"/>
    <property type="match status" value="1"/>
</dbReference>
<dbReference type="InterPro" id="IPR036236">
    <property type="entry name" value="Znf_C2H2_sf"/>
</dbReference>
<evidence type="ECO:0000256" key="1">
    <source>
        <dbReference type="ARBA" id="ARBA00022723"/>
    </source>
</evidence>
<dbReference type="PROSITE" id="PS50808">
    <property type="entry name" value="ZF_BED"/>
    <property type="match status" value="1"/>
</dbReference>
<reference evidence="6" key="1">
    <citation type="journal article" date="2023" name="Front. Mar. Sci.">
        <title>A new Merluccius polli reference genome to investigate the effects of global change in West African waters.</title>
        <authorList>
            <person name="Mateo J.L."/>
            <person name="Blanco-Fernandez C."/>
            <person name="Garcia-Vazquez E."/>
            <person name="Machado-Schiaffino G."/>
        </authorList>
    </citation>
    <scope>NUCLEOTIDE SEQUENCE</scope>
    <source>
        <strain evidence="6">C29</strain>
        <tissue evidence="6">Fin</tissue>
    </source>
</reference>
<keyword evidence="7" id="KW-1185">Reference proteome</keyword>
<evidence type="ECO:0000256" key="4">
    <source>
        <dbReference type="PROSITE-ProRule" id="PRU00027"/>
    </source>
</evidence>
<dbReference type="GO" id="GO:0003677">
    <property type="term" value="F:DNA binding"/>
    <property type="evidence" value="ECO:0007669"/>
    <property type="project" value="InterPro"/>
</dbReference>
<gene>
    <name evidence="6" type="ORF">N1851_019852</name>
</gene>
<accession>A0AA47ML71</accession>
<evidence type="ECO:0000256" key="2">
    <source>
        <dbReference type="ARBA" id="ARBA00022771"/>
    </source>
</evidence>
<comment type="caution">
    <text evidence="6">The sequence shown here is derived from an EMBL/GenBank/DDBJ whole genome shotgun (WGS) entry which is preliminary data.</text>
</comment>
<organism evidence="6 7">
    <name type="scientific">Merluccius polli</name>
    <name type="common">Benguela hake</name>
    <name type="synonym">Merluccius cadenati</name>
    <dbReference type="NCBI Taxonomy" id="89951"/>
    <lineage>
        <taxon>Eukaryota</taxon>
        <taxon>Metazoa</taxon>
        <taxon>Chordata</taxon>
        <taxon>Craniata</taxon>
        <taxon>Vertebrata</taxon>
        <taxon>Euteleostomi</taxon>
        <taxon>Actinopterygii</taxon>
        <taxon>Neopterygii</taxon>
        <taxon>Teleostei</taxon>
        <taxon>Neoteleostei</taxon>
        <taxon>Acanthomorphata</taxon>
        <taxon>Zeiogadaria</taxon>
        <taxon>Gadariae</taxon>
        <taxon>Gadiformes</taxon>
        <taxon>Gadoidei</taxon>
        <taxon>Merlucciidae</taxon>
        <taxon>Merluccius</taxon>
    </lineage>
</organism>
<evidence type="ECO:0000313" key="7">
    <source>
        <dbReference type="Proteomes" id="UP001174136"/>
    </source>
</evidence>
<evidence type="ECO:0000259" key="5">
    <source>
        <dbReference type="PROSITE" id="PS50808"/>
    </source>
</evidence>
<proteinExistence type="predicted"/>
<keyword evidence="3" id="KW-0862">Zinc</keyword>
<keyword evidence="2 4" id="KW-0863">Zinc-finger</keyword>
<dbReference type="EMBL" id="JAOPHQ010003696">
    <property type="protein sequence ID" value="KAK0142408.1"/>
    <property type="molecule type" value="Genomic_DNA"/>
</dbReference>
<evidence type="ECO:0000313" key="6">
    <source>
        <dbReference type="EMBL" id="KAK0142408.1"/>
    </source>
</evidence>
<protein>
    <recommendedName>
        <fullName evidence="5">BED-type domain-containing protein</fullName>
    </recommendedName>
</protein>
<feature type="domain" description="BED-type" evidence="5">
    <location>
        <begin position="20"/>
        <end position="70"/>
    </location>
</feature>